<keyword evidence="3" id="KW-1185">Reference proteome</keyword>
<keyword evidence="1" id="KW-0175">Coiled coil</keyword>
<protein>
    <recommendedName>
        <fullName evidence="4">N-acetyltransferase domain-containing protein</fullName>
    </recommendedName>
</protein>
<accession>A0ABM9N003</accession>
<name>A0ABM9N003_9LACO</name>
<comment type="caution">
    <text evidence="2">The sequence shown here is derived from an EMBL/GenBank/DDBJ whole genome shotgun (WGS) entry which is preliminary data.</text>
</comment>
<dbReference type="RefSeq" id="WP_338345261.1">
    <property type="nucleotide sequence ID" value="NZ_CAUZLK010000008.1"/>
</dbReference>
<gene>
    <name evidence="2" type="ORF">R54839_PPFHFPJH_01414</name>
</gene>
<evidence type="ECO:0000313" key="3">
    <source>
        <dbReference type="Proteomes" id="UP001314261"/>
    </source>
</evidence>
<dbReference type="Proteomes" id="UP001314261">
    <property type="component" value="Unassembled WGS sequence"/>
</dbReference>
<proteinExistence type="predicted"/>
<dbReference type="Gene3D" id="3.40.630.30">
    <property type="match status" value="1"/>
</dbReference>
<dbReference type="EMBL" id="CAUZLR010000010">
    <property type="protein sequence ID" value="CAK1251849.1"/>
    <property type="molecule type" value="Genomic_DNA"/>
</dbReference>
<evidence type="ECO:0000313" key="2">
    <source>
        <dbReference type="EMBL" id="CAK1251849.1"/>
    </source>
</evidence>
<evidence type="ECO:0000256" key="1">
    <source>
        <dbReference type="SAM" id="Coils"/>
    </source>
</evidence>
<feature type="coiled-coil region" evidence="1">
    <location>
        <begin position="1"/>
        <end position="31"/>
    </location>
</feature>
<sequence>MSEQAKVYEEIEELREQLKIKQKETEYFEEIKRLNALKHSIYNVFSNEYGTFVTMHGSEVDYRGNPEQIKFEVLELKKDRVLAKEIAYLHANLLYQPIRSNQYLTTIYIENLVVRKASNFNKGFGSELLASLIDFVEKKLAFLGSVIIEGDLSEIDERTIDNLKRRNHLYEKFGFAVDQKNRTIRKRITGDSISDTD</sequence>
<evidence type="ECO:0008006" key="4">
    <source>
        <dbReference type="Google" id="ProtNLM"/>
    </source>
</evidence>
<reference evidence="2 3" key="1">
    <citation type="submission" date="2023-10" db="EMBL/GenBank/DDBJ databases">
        <authorList>
            <person name="Botero Cardona J."/>
        </authorList>
    </citation>
    <scope>NUCLEOTIDE SEQUENCE [LARGE SCALE GENOMIC DNA]</scope>
    <source>
        <strain evidence="2 3">R-54839</strain>
    </source>
</reference>
<organism evidence="2 3">
    <name type="scientific">Fructobacillus fructosus</name>
    <dbReference type="NCBI Taxonomy" id="1631"/>
    <lineage>
        <taxon>Bacteria</taxon>
        <taxon>Bacillati</taxon>
        <taxon>Bacillota</taxon>
        <taxon>Bacilli</taxon>
        <taxon>Lactobacillales</taxon>
        <taxon>Lactobacillaceae</taxon>
        <taxon>Fructobacillus</taxon>
    </lineage>
</organism>